<dbReference type="GO" id="GO:0035529">
    <property type="term" value="F:NADH pyrophosphatase activity"/>
    <property type="evidence" value="ECO:0007669"/>
    <property type="project" value="TreeGrafter"/>
</dbReference>
<evidence type="ECO:0000256" key="2">
    <source>
        <dbReference type="ARBA" id="ARBA00022801"/>
    </source>
</evidence>
<dbReference type="GO" id="GO:0005777">
    <property type="term" value="C:peroxisome"/>
    <property type="evidence" value="ECO:0007669"/>
    <property type="project" value="TreeGrafter"/>
</dbReference>
<feature type="non-terminal residue" evidence="5">
    <location>
        <position position="211"/>
    </location>
</feature>
<dbReference type="GO" id="GO:0019677">
    <property type="term" value="P:NAD+ catabolic process"/>
    <property type="evidence" value="ECO:0007669"/>
    <property type="project" value="TreeGrafter"/>
</dbReference>
<evidence type="ECO:0000313" key="5">
    <source>
        <dbReference type="EMBL" id="SVD28624.1"/>
    </source>
</evidence>
<accession>A0A382U2U6</accession>
<sequence length="211" mass="23445">MSINHMHYAGGNLDRSGDLRKDNAWVVGQFGNPDARIILVWKDKNLVEGRADCNTPAIPIFYERRRTIDLIGSSKESVFLGMDGDIPVFAVDVSLVDEKKVSEMVPGIFLDLRLTGQYMAAPDASILAYARGILHWHSTNQYCGRCGHLTENRNGGHMRLCMNPDCGRETYPRTDPAVIMLVEHYPPGGGSPMCLMGSHKRLPPRVYSTLA</sequence>
<organism evidence="5">
    <name type="scientific">marine metagenome</name>
    <dbReference type="NCBI Taxonomy" id="408172"/>
    <lineage>
        <taxon>unclassified sequences</taxon>
        <taxon>metagenomes</taxon>
        <taxon>ecological metagenomes</taxon>
    </lineage>
</organism>
<evidence type="ECO:0000259" key="4">
    <source>
        <dbReference type="Pfam" id="PF09297"/>
    </source>
</evidence>
<dbReference type="InterPro" id="IPR050241">
    <property type="entry name" value="NAD-cap_RNA_hydrolase_NudC"/>
</dbReference>
<dbReference type="GO" id="GO:0005829">
    <property type="term" value="C:cytosol"/>
    <property type="evidence" value="ECO:0007669"/>
    <property type="project" value="TreeGrafter"/>
</dbReference>
<keyword evidence="2" id="KW-0378">Hydrolase</keyword>
<comment type="cofactor">
    <cofactor evidence="1">
        <name>Mg(2+)</name>
        <dbReference type="ChEBI" id="CHEBI:18420"/>
    </cofactor>
</comment>
<dbReference type="Gene3D" id="3.90.79.20">
    <property type="match status" value="1"/>
</dbReference>
<dbReference type="InterPro" id="IPR015376">
    <property type="entry name" value="Znr_NADH_PPase"/>
</dbReference>
<evidence type="ECO:0008006" key="6">
    <source>
        <dbReference type="Google" id="ProtNLM"/>
    </source>
</evidence>
<evidence type="ECO:0000256" key="1">
    <source>
        <dbReference type="ARBA" id="ARBA00001946"/>
    </source>
</evidence>
<dbReference type="GO" id="GO:0006742">
    <property type="term" value="P:NADP+ catabolic process"/>
    <property type="evidence" value="ECO:0007669"/>
    <property type="project" value="TreeGrafter"/>
</dbReference>
<dbReference type="EMBL" id="UINC01141089">
    <property type="protein sequence ID" value="SVD28624.1"/>
    <property type="molecule type" value="Genomic_DNA"/>
</dbReference>
<dbReference type="AlphaFoldDB" id="A0A382U2U6"/>
<proteinExistence type="predicted"/>
<feature type="domain" description="NADH pyrophosphatase-like N-terminal" evidence="3">
    <location>
        <begin position="35"/>
        <end position="136"/>
    </location>
</feature>
<dbReference type="InterPro" id="IPR015375">
    <property type="entry name" value="NADH_PPase-like_N"/>
</dbReference>
<reference evidence="5" key="1">
    <citation type="submission" date="2018-05" db="EMBL/GenBank/DDBJ databases">
        <authorList>
            <person name="Lanie J.A."/>
            <person name="Ng W.-L."/>
            <person name="Kazmierczak K.M."/>
            <person name="Andrzejewski T.M."/>
            <person name="Davidsen T.M."/>
            <person name="Wayne K.J."/>
            <person name="Tettelin H."/>
            <person name="Glass J.I."/>
            <person name="Rusch D."/>
            <person name="Podicherti R."/>
            <person name="Tsui H.-C.T."/>
            <person name="Winkler M.E."/>
        </authorList>
    </citation>
    <scope>NUCLEOTIDE SEQUENCE</scope>
</reference>
<dbReference type="GO" id="GO:0046872">
    <property type="term" value="F:metal ion binding"/>
    <property type="evidence" value="ECO:0007669"/>
    <property type="project" value="InterPro"/>
</dbReference>
<dbReference type="Pfam" id="PF09296">
    <property type="entry name" value="NUDIX-like"/>
    <property type="match status" value="1"/>
</dbReference>
<gene>
    <name evidence="5" type="ORF">METZ01_LOCUS381478</name>
</gene>
<evidence type="ECO:0000259" key="3">
    <source>
        <dbReference type="Pfam" id="PF09296"/>
    </source>
</evidence>
<feature type="domain" description="Zinc ribbon NADH pyrophosphatase" evidence="4">
    <location>
        <begin position="138"/>
        <end position="171"/>
    </location>
</feature>
<protein>
    <recommendedName>
        <fullName evidence="6">NADH pyrophosphatase-like N-terminal domain-containing protein</fullName>
    </recommendedName>
</protein>
<dbReference type="PANTHER" id="PTHR42904:SF6">
    <property type="entry name" value="NAD-CAPPED RNA HYDROLASE NUDT12"/>
    <property type="match status" value="1"/>
</dbReference>
<dbReference type="SUPFAM" id="SSF55811">
    <property type="entry name" value="Nudix"/>
    <property type="match status" value="1"/>
</dbReference>
<dbReference type="PANTHER" id="PTHR42904">
    <property type="entry name" value="NUDIX HYDROLASE, NUDC SUBFAMILY"/>
    <property type="match status" value="1"/>
</dbReference>
<dbReference type="InterPro" id="IPR015797">
    <property type="entry name" value="NUDIX_hydrolase-like_dom_sf"/>
</dbReference>
<dbReference type="Pfam" id="PF09297">
    <property type="entry name" value="Zn_ribbon_NUD"/>
    <property type="match status" value="1"/>
</dbReference>
<name>A0A382U2U6_9ZZZZ</name>